<dbReference type="Proteomes" id="UP000789759">
    <property type="component" value="Unassembled WGS sequence"/>
</dbReference>
<evidence type="ECO:0000313" key="1">
    <source>
        <dbReference type="EMBL" id="CAG8702285.1"/>
    </source>
</evidence>
<dbReference type="EMBL" id="CAJVQA010010923">
    <property type="protein sequence ID" value="CAG8702285.1"/>
    <property type="molecule type" value="Genomic_DNA"/>
</dbReference>
<proteinExistence type="predicted"/>
<accession>A0A9N9HRV2</accession>
<gene>
    <name evidence="1" type="ORF">CPELLU_LOCUS11889</name>
</gene>
<comment type="caution">
    <text evidence="1">The sequence shown here is derived from an EMBL/GenBank/DDBJ whole genome shotgun (WGS) entry which is preliminary data.</text>
</comment>
<sequence length="51" mass="6296">MKKILKSITFGQQKPNFCEQKLLLEEALVNARHIFEKYSKYYCKYNFIERY</sequence>
<dbReference type="AlphaFoldDB" id="A0A9N9HRV2"/>
<dbReference type="OrthoDB" id="10044727at2759"/>
<protein>
    <submittedName>
        <fullName evidence="1">16788_t:CDS:1</fullName>
    </submittedName>
</protein>
<reference evidence="1" key="1">
    <citation type="submission" date="2021-06" db="EMBL/GenBank/DDBJ databases">
        <authorList>
            <person name="Kallberg Y."/>
            <person name="Tangrot J."/>
            <person name="Rosling A."/>
        </authorList>
    </citation>
    <scope>NUCLEOTIDE SEQUENCE</scope>
    <source>
        <strain evidence="1">FL966</strain>
    </source>
</reference>
<keyword evidence="2" id="KW-1185">Reference proteome</keyword>
<evidence type="ECO:0000313" key="2">
    <source>
        <dbReference type="Proteomes" id="UP000789759"/>
    </source>
</evidence>
<name>A0A9N9HRV2_9GLOM</name>
<organism evidence="1 2">
    <name type="scientific">Cetraspora pellucida</name>
    <dbReference type="NCBI Taxonomy" id="1433469"/>
    <lineage>
        <taxon>Eukaryota</taxon>
        <taxon>Fungi</taxon>
        <taxon>Fungi incertae sedis</taxon>
        <taxon>Mucoromycota</taxon>
        <taxon>Glomeromycotina</taxon>
        <taxon>Glomeromycetes</taxon>
        <taxon>Diversisporales</taxon>
        <taxon>Gigasporaceae</taxon>
        <taxon>Cetraspora</taxon>
    </lineage>
</organism>